<evidence type="ECO:0000256" key="14">
    <source>
        <dbReference type="ARBA" id="ARBA00048573"/>
    </source>
</evidence>
<dbReference type="STRING" id="7395.A0A1A9VKA6"/>
<evidence type="ECO:0000259" key="17">
    <source>
        <dbReference type="PROSITE" id="PS51199"/>
    </source>
</evidence>
<comment type="similarity">
    <text evidence="1 16">Belongs to the helicase family. DnaB subfamily.</text>
</comment>
<dbReference type="GO" id="GO:0000049">
    <property type="term" value="F:tRNA binding"/>
    <property type="evidence" value="ECO:0007669"/>
    <property type="project" value="InterPro"/>
</dbReference>
<dbReference type="InterPro" id="IPR014729">
    <property type="entry name" value="Rossmann-like_a/b/a_fold"/>
</dbReference>
<dbReference type="InterPro" id="IPR001412">
    <property type="entry name" value="aa-tRNA-synth_I_CS"/>
</dbReference>
<keyword evidence="2" id="KW-0963">Cytoplasm</keyword>
<dbReference type="NCBIfam" id="TIGR00467">
    <property type="entry name" value="lysS_arch"/>
    <property type="match status" value="1"/>
</dbReference>
<dbReference type="PROSITE" id="PS51199">
    <property type="entry name" value="SF4_HELICASE"/>
    <property type="match status" value="1"/>
</dbReference>
<evidence type="ECO:0000313" key="19">
    <source>
        <dbReference type="Proteomes" id="UP000078200"/>
    </source>
</evidence>
<proteinExistence type="inferred from homology"/>
<comment type="catalytic activity">
    <reaction evidence="14">
        <text>tRNA(Lys) + L-lysine + ATP = L-lysyl-tRNA(Lys) + AMP + diphosphate</text>
        <dbReference type="Rhea" id="RHEA:20792"/>
        <dbReference type="Rhea" id="RHEA-COMP:9696"/>
        <dbReference type="Rhea" id="RHEA-COMP:9697"/>
        <dbReference type="ChEBI" id="CHEBI:30616"/>
        <dbReference type="ChEBI" id="CHEBI:32551"/>
        <dbReference type="ChEBI" id="CHEBI:33019"/>
        <dbReference type="ChEBI" id="CHEBI:78442"/>
        <dbReference type="ChEBI" id="CHEBI:78529"/>
        <dbReference type="ChEBI" id="CHEBI:456215"/>
        <dbReference type="EC" id="6.1.1.6"/>
    </reaction>
</comment>
<dbReference type="PANTHER" id="PTHR37940">
    <property type="entry name" value="LYSINE--TRNA LIGASE"/>
    <property type="match status" value="1"/>
</dbReference>
<dbReference type="PANTHER" id="PTHR37940:SF1">
    <property type="entry name" value="LYSINE--TRNA LIGASE"/>
    <property type="match status" value="1"/>
</dbReference>
<dbReference type="GO" id="GO:0016887">
    <property type="term" value="F:ATP hydrolysis activity"/>
    <property type="evidence" value="ECO:0007669"/>
    <property type="project" value="RHEA"/>
</dbReference>
<evidence type="ECO:0000256" key="10">
    <source>
        <dbReference type="ARBA" id="ARBA00022917"/>
    </source>
</evidence>
<keyword evidence="6 16" id="KW-0547">Nucleotide-binding</keyword>
<dbReference type="SUPFAM" id="SSF48024">
    <property type="entry name" value="N-terminal domain of DnaB helicase"/>
    <property type="match status" value="1"/>
</dbReference>
<dbReference type="Pfam" id="PF03796">
    <property type="entry name" value="DnaB_C"/>
    <property type="match status" value="1"/>
</dbReference>
<keyword evidence="3 16" id="KW-0639">Primosome</keyword>
<dbReference type="NCBIfam" id="NF006606">
    <property type="entry name" value="PRK09165.1"/>
    <property type="match status" value="1"/>
</dbReference>
<dbReference type="EC" id="5.6.2.3" evidence="16"/>
<keyword evidence="10" id="KW-0648">Protein biosynthesis</keyword>
<dbReference type="SUPFAM" id="SSF48163">
    <property type="entry name" value="An anticodon-binding domain of class I aminoacyl-tRNA synthetases"/>
    <property type="match status" value="1"/>
</dbReference>
<dbReference type="InterPro" id="IPR027417">
    <property type="entry name" value="P-loop_NTPase"/>
</dbReference>
<evidence type="ECO:0000256" key="9">
    <source>
        <dbReference type="ARBA" id="ARBA00022840"/>
    </source>
</evidence>
<keyword evidence="9 16" id="KW-0067">ATP-binding</keyword>
<dbReference type="InterPro" id="IPR007693">
    <property type="entry name" value="DNA_helicase_DnaB-like_N"/>
</dbReference>
<evidence type="ECO:0000256" key="11">
    <source>
        <dbReference type="ARBA" id="ARBA00023125"/>
    </source>
</evidence>
<evidence type="ECO:0000256" key="8">
    <source>
        <dbReference type="ARBA" id="ARBA00022806"/>
    </source>
</evidence>
<dbReference type="NCBIfam" id="TIGR00665">
    <property type="entry name" value="DnaB"/>
    <property type="match status" value="1"/>
</dbReference>
<keyword evidence="7 16" id="KW-0378">Hydrolase</keyword>
<reference evidence="18" key="1">
    <citation type="submission" date="2020-05" db="UniProtKB">
        <authorList>
            <consortium name="EnsemblMetazoa"/>
        </authorList>
    </citation>
    <scope>IDENTIFICATION</scope>
    <source>
        <strain evidence="18">TTRI</strain>
    </source>
</reference>
<dbReference type="GO" id="GO:0004824">
    <property type="term" value="F:lysine-tRNA ligase activity"/>
    <property type="evidence" value="ECO:0007669"/>
    <property type="project" value="UniProtKB-EC"/>
</dbReference>
<evidence type="ECO:0000256" key="15">
    <source>
        <dbReference type="ARBA" id="ARBA00048954"/>
    </source>
</evidence>
<dbReference type="Gene3D" id="1.10.860.10">
    <property type="entry name" value="DNAb Helicase, Chain A"/>
    <property type="match status" value="1"/>
</dbReference>
<dbReference type="Proteomes" id="UP000078200">
    <property type="component" value="Unassembled WGS sequence"/>
</dbReference>
<protein>
    <recommendedName>
        <fullName evidence="16">Replicative DNA helicase</fullName>
        <ecNumber evidence="16">5.6.2.3</ecNumber>
    </recommendedName>
</protein>
<dbReference type="Pfam" id="PF01921">
    <property type="entry name" value="tRNA-synt_1f"/>
    <property type="match status" value="1"/>
</dbReference>
<dbReference type="GO" id="GO:0043139">
    <property type="term" value="F:5'-3' DNA helicase activity"/>
    <property type="evidence" value="ECO:0007669"/>
    <property type="project" value="UniProtKB-EC"/>
</dbReference>
<sequence length="993" mass="112838">MTSWPFQEAEKILQEFPNKKEIIFETGYGPSGLPHIGTFGEVFRTTVVVNALKKIAPGIKTKIIAVSDDMDGLRKIPDNVPNQEMLREHLNKPLTMIPDPFGTHQSYGHHMNSLLCKFLDLFEFEYEFRSATECYKSGVYDEKLLLLLKNYDKVMDVMLPSFREERQQTYSPFLPVCPKTSQVLQVPVIETNIDKGTITYEDPNGEKIEVPVTKGKCKLQWKPDWGMRWAAFGVNYEAHGKDLTPSAVLSSQICEILGEKPPLLFCYELFLDKEGKKISKSKGNGISIEEWLTYAPTESLALYIFQSPKKAKRLYFDVIPKSTDEYLEFVKRYHENKDNVLNTESSESSIVIPEFSSVIPVRDTGIQEEKIWIPVSSTADRGANLLLEQRLDNPTWHIHQGNVPNIETSGINFSLLLNLAAACNAENKEILWGFISSYAPNVTPENNKMLDRLSDFAVKYYHDFIKPTKSYKTPNAKEKEALLDLKDTLHSLSTTITAEEIQSQLLSKLKMNELASLLSSRSVDKEICKLPHNLEAEQMLIGAMIRDNRICDAVEDTITAENFYDPLHQSIFTQISKTRKHGIVANELSLKMFFENNQAFTECGGVEYLAKLAAKASIALDIYSLTRIIRDTYLRRCLIKLGQEIVGDSYNYDIENPAQAQIEQAMTKLFNLAVKKQGEKTYIKLASSVKDVVEKISMLKNNPEALGVTTGLQDLNQLLGGLQKSDLLILAARPSMGKTALALNIALNACKMLQKRADKQHYVAFFSLEMSAEQLTARLITIDSGISYYKALTGRISDFELHEFINASTELSELPFIIDDTPALSISALRTRIRLLYQLYNVEVVFIDYLQLIRGTTKRSNENRVQEISEVTQGLKAIAKELNIPIVALSQLSRSVEQRDDKKPQLSDLRDSGSIEQDADIVMFLYREEYYELRKQPNEGNNKHREWQEKMEKIRNIAELIIAKQRNGPIGSVKLYFDSNRGSFKDYTERHSV</sequence>
<dbReference type="SUPFAM" id="SSF52374">
    <property type="entry name" value="Nucleotidylyl transferase"/>
    <property type="match status" value="1"/>
</dbReference>
<dbReference type="InterPro" id="IPR002904">
    <property type="entry name" value="Lys-tRNA-ligase"/>
</dbReference>
<keyword evidence="8 16" id="KW-0347">Helicase</keyword>
<evidence type="ECO:0000256" key="7">
    <source>
        <dbReference type="ARBA" id="ARBA00022801"/>
    </source>
</evidence>
<dbReference type="GO" id="GO:0005737">
    <property type="term" value="C:cytoplasm"/>
    <property type="evidence" value="ECO:0007669"/>
    <property type="project" value="InterPro"/>
</dbReference>
<dbReference type="InterPro" id="IPR007694">
    <property type="entry name" value="DNA_helicase_DnaB-like_C"/>
</dbReference>
<keyword evidence="11 16" id="KW-0238">DNA-binding</keyword>
<evidence type="ECO:0000313" key="18">
    <source>
        <dbReference type="EnsemblMetazoa" id="GAUT039704-PA"/>
    </source>
</evidence>
<dbReference type="InterPro" id="IPR008925">
    <property type="entry name" value="aa_tRNA-synth_I_cd-bd_sf"/>
</dbReference>
<evidence type="ECO:0000256" key="13">
    <source>
        <dbReference type="ARBA" id="ARBA00023235"/>
    </source>
</evidence>
<keyword evidence="19" id="KW-1185">Reference proteome</keyword>
<dbReference type="GO" id="GO:0005524">
    <property type="term" value="F:ATP binding"/>
    <property type="evidence" value="ECO:0007669"/>
    <property type="project" value="UniProtKB-UniRule"/>
</dbReference>
<dbReference type="SUPFAM" id="SSF52540">
    <property type="entry name" value="P-loop containing nucleoside triphosphate hydrolases"/>
    <property type="match status" value="1"/>
</dbReference>
<evidence type="ECO:0000256" key="4">
    <source>
        <dbReference type="ARBA" id="ARBA00022598"/>
    </source>
</evidence>
<dbReference type="InterPro" id="IPR007692">
    <property type="entry name" value="DNA_helicase_DnaB"/>
</dbReference>
<dbReference type="AlphaFoldDB" id="A0A1A9VKA6"/>
<dbReference type="EnsemblMetazoa" id="GAUT039704-RA">
    <property type="protein sequence ID" value="GAUT039704-PA"/>
    <property type="gene ID" value="GAUT039704"/>
</dbReference>
<evidence type="ECO:0000256" key="1">
    <source>
        <dbReference type="ARBA" id="ARBA00008428"/>
    </source>
</evidence>
<accession>A0A1A9VKA6</accession>
<dbReference type="GO" id="GO:0006269">
    <property type="term" value="P:DNA replication, synthesis of primer"/>
    <property type="evidence" value="ECO:0007669"/>
    <property type="project" value="UniProtKB-UniRule"/>
</dbReference>
<dbReference type="GO" id="GO:0006430">
    <property type="term" value="P:lysyl-tRNA aminoacylation"/>
    <property type="evidence" value="ECO:0007669"/>
    <property type="project" value="InterPro"/>
</dbReference>
<keyword evidence="5 16" id="KW-0235">DNA replication</keyword>
<evidence type="ECO:0000256" key="6">
    <source>
        <dbReference type="ARBA" id="ARBA00022741"/>
    </source>
</evidence>
<dbReference type="VEuPathDB" id="VectorBase:GAUT039704"/>
<keyword evidence="13" id="KW-0413">Isomerase</keyword>
<dbReference type="Pfam" id="PF00772">
    <property type="entry name" value="DnaB"/>
    <property type="match status" value="1"/>
</dbReference>
<feature type="domain" description="SF4 helicase" evidence="17">
    <location>
        <begin position="701"/>
        <end position="991"/>
    </location>
</feature>
<name>A0A1A9VKA6_GLOAU</name>
<dbReference type="Gene3D" id="3.40.50.300">
    <property type="entry name" value="P-loop containing nucleotide triphosphate hydrolases"/>
    <property type="match status" value="1"/>
</dbReference>
<evidence type="ECO:0000256" key="2">
    <source>
        <dbReference type="ARBA" id="ARBA00022490"/>
    </source>
</evidence>
<dbReference type="PROSITE" id="PS00178">
    <property type="entry name" value="AA_TRNA_LIGASE_I"/>
    <property type="match status" value="1"/>
</dbReference>
<evidence type="ECO:0000256" key="5">
    <source>
        <dbReference type="ARBA" id="ARBA00022705"/>
    </source>
</evidence>
<comment type="catalytic activity">
    <reaction evidence="15 16">
        <text>ATP + H2O = ADP + phosphate + H(+)</text>
        <dbReference type="Rhea" id="RHEA:13065"/>
        <dbReference type="ChEBI" id="CHEBI:15377"/>
        <dbReference type="ChEBI" id="CHEBI:15378"/>
        <dbReference type="ChEBI" id="CHEBI:30616"/>
        <dbReference type="ChEBI" id="CHEBI:43474"/>
        <dbReference type="ChEBI" id="CHEBI:456216"/>
        <dbReference type="EC" id="5.6.2.3"/>
    </reaction>
</comment>
<evidence type="ECO:0000256" key="12">
    <source>
        <dbReference type="ARBA" id="ARBA00023146"/>
    </source>
</evidence>
<dbReference type="Gene3D" id="3.40.50.620">
    <property type="entry name" value="HUPs"/>
    <property type="match status" value="2"/>
</dbReference>
<dbReference type="InterPro" id="IPR036185">
    <property type="entry name" value="DNA_heli_DnaB-like_N_sf"/>
</dbReference>
<keyword evidence="4" id="KW-0436">Ligase</keyword>
<dbReference type="GO" id="GO:0003677">
    <property type="term" value="F:DNA binding"/>
    <property type="evidence" value="ECO:0007669"/>
    <property type="project" value="UniProtKB-UniRule"/>
</dbReference>
<dbReference type="CDD" id="cd00984">
    <property type="entry name" value="DnaB_C"/>
    <property type="match status" value="1"/>
</dbReference>
<keyword evidence="12" id="KW-0030">Aminoacyl-tRNA synthetase</keyword>
<organism evidence="18 19">
    <name type="scientific">Glossina austeni</name>
    <name type="common">Savannah tsetse fly</name>
    <dbReference type="NCBI Taxonomy" id="7395"/>
    <lineage>
        <taxon>Eukaryota</taxon>
        <taxon>Metazoa</taxon>
        <taxon>Ecdysozoa</taxon>
        <taxon>Arthropoda</taxon>
        <taxon>Hexapoda</taxon>
        <taxon>Insecta</taxon>
        <taxon>Pterygota</taxon>
        <taxon>Neoptera</taxon>
        <taxon>Endopterygota</taxon>
        <taxon>Diptera</taxon>
        <taxon>Brachycera</taxon>
        <taxon>Muscomorpha</taxon>
        <taxon>Hippoboscoidea</taxon>
        <taxon>Glossinidae</taxon>
        <taxon>Glossina</taxon>
    </lineage>
</organism>
<evidence type="ECO:0000256" key="3">
    <source>
        <dbReference type="ARBA" id="ARBA00022515"/>
    </source>
</evidence>
<evidence type="ECO:0000256" key="16">
    <source>
        <dbReference type="RuleBase" id="RU362085"/>
    </source>
</evidence>
<comment type="function">
    <text evidence="16">The main replicative DNA helicase, it participates in initiation and elongation during chromosome replication. Travels ahead of the DNA replisome, separating dsDNA into templates for DNA synthesis. A processive ATP-dependent 5'-3' DNA helicase it has DNA-dependent ATPase activity.</text>
</comment>
<dbReference type="InterPro" id="IPR016136">
    <property type="entry name" value="DNA_helicase_N/primase_C"/>
</dbReference>
<dbReference type="HAMAP" id="MF_00177">
    <property type="entry name" value="Lys_tRNA_synth_class1"/>
    <property type="match status" value="1"/>
</dbReference>